<proteinExistence type="predicted"/>
<sequence length="61" mass="6921">MYLKYCGVVKRRATGTWQPHLGRMLTSPVVRNVPIKNEDLLAQMDQLGSVFTEPGYWVPDG</sequence>
<dbReference type="AlphaFoldDB" id="A0A8K0W9X0"/>
<gene>
    <name evidence="1" type="ORF">BKA59DRAFT_478735</name>
</gene>
<evidence type="ECO:0000313" key="1">
    <source>
        <dbReference type="EMBL" id="KAH7241501.1"/>
    </source>
</evidence>
<dbReference type="EMBL" id="JAGPXF010000005">
    <property type="protein sequence ID" value="KAH7241501.1"/>
    <property type="molecule type" value="Genomic_DNA"/>
</dbReference>
<evidence type="ECO:0000313" key="2">
    <source>
        <dbReference type="Proteomes" id="UP000813427"/>
    </source>
</evidence>
<dbReference type="OrthoDB" id="10275477at2759"/>
<keyword evidence="2" id="KW-1185">Reference proteome</keyword>
<comment type="caution">
    <text evidence="1">The sequence shown here is derived from an EMBL/GenBank/DDBJ whole genome shotgun (WGS) entry which is preliminary data.</text>
</comment>
<protein>
    <submittedName>
        <fullName evidence="1">Uncharacterized protein</fullName>
    </submittedName>
</protein>
<accession>A0A8K0W9X0</accession>
<name>A0A8K0W9X0_9HYPO</name>
<reference evidence="1" key="1">
    <citation type="journal article" date="2021" name="Nat. Commun.">
        <title>Genetic determinants of endophytism in the Arabidopsis root mycobiome.</title>
        <authorList>
            <person name="Mesny F."/>
            <person name="Miyauchi S."/>
            <person name="Thiergart T."/>
            <person name="Pickel B."/>
            <person name="Atanasova L."/>
            <person name="Karlsson M."/>
            <person name="Huettel B."/>
            <person name="Barry K.W."/>
            <person name="Haridas S."/>
            <person name="Chen C."/>
            <person name="Bauer D."/>
            <person name="Andreopoulos W."/>
            <person name="Pangilinan J."/>
            <person name="LaButti K."/>
            <person name="Riley R."/>
            <person name="Lipzen A."/>
            <person name="Clum A."/>
            <person name="Drula E."/>
            <person name="Henrissat B."/>
            <person name="Kohler A."/>
            <person name="Grigoriev I.V."/>
            <person name="Martin F.M."/>
            <person name="Hacquard S."/>
        </authorList>
    </citation>
    <scope>NUCLEOTIDE SEQUENCE</scope>
    <source>
        <strain evidence="1">MPI-SDFR-AT-0068</strain>
    </source>
</reference>
<organism evidence="1 2">
    <name type="scientific">Fusarium tricinctum</name>
    <dbReference type="NCBI Taxonomy" id="61284"/>
    <lineage>
        <taxon>Eukaryota</taxon>
        <taxon>Fungi</taxon>
        <taxon>Dikarya</taxon>
        <taxon>Ascomycota</taxon>
        <taxon>Pezizomycotina</taxon>
        <taxon>Sordariomycetes</taxon>
        <taxon>Hypocreomycetidae</taxon>
        <taxon>Hypocreales</taxon>
        <taxon>Nectriaceae</taxon>
        <taxon>Fusarium</taxon>
        <taxon>Fusarium tricinctum species complex</taxon>
    </lineage>
</organism>
<dbReference type="Proteomes" id="UP000813427">
    <property type="component" value="Unassembled WGS sequence"/>
</dbReference>